<sequence length="150" mass="16297">MALLSAIFSCIMPSSWSPRIFDDANGQNLKALSLEKPKRKATKSSGAPIVLSYFPVNSQLSRLYIDQVSLAAQLGFIVCEFSIRFPLLFSETSAIFSCFFPSSPAQVSDDAGSQQMKAASMGKDKRNSKSSKGAPIVVSYFPVNSQLSRL</sequence>
<name>A0ACC0IS32_9ERIC</name>
<dbReference type="Proteomes" id="UP001060215">
    <property type="component" value="Chromosome 3"/>
</dbReference>
<accession>A0ACC0IS32</accession>
<evidence type="ECO:0000313" key="2">
    <source>
        <dbReference type="Proteomes" id="UP001060215"/>
    </source>
</evidence>
<proteinExistence type="predicted"/>
<gene>
    <name evidence="1" type="ORF">LOK49_LG02G01309</name>
</gene>
<comment type="caution">
    <text evidence="1">The sequence shown here is derived from an EMBL/GenBank/DDBJ whole genome shotgun (WGS) entry which is preliminary data.</text>
</comment>
<organism evidence="1 2">
    <name type="scientific">Camellia lanceoleosa</name>
    <dbReference type="NCBI Taxonomy" id="1840588"/>
    <lineage>
        <taxon>Eukaryota</taxon>
        <taxon>Viridiplantae</taxon>
        <taxon>Streptophyta</taxon>
        <taxon>Embryophyta</taxon>
        <taxon>Tracheophyta</taxon>
        <taxon>Spermatophyta</taxon>
        <taxon>Magnoliopsida</taxon>
        <taxon>eudicotyledons</taxon>
        <taxon>Gunneridae</taxon>
        <taxon>Pentapetalae</taxon>
        <taxon>asterids</taxon>
        <taxon>Ericales</taxon>
        <taxon>Theaceae</taxon>
        <taxon>Camellia</taxon>
    </lineage>
</organism>
<protein>
    <submittedName>
        <fullName evidence="1">Uncharacterized protein</fullName>
    </submittedName>
</protein>
<dbReference type="EMBL" id="CM045760">
    <property type="protein sequence ID" value="KAI8027898.1"/>
    <property type="molecule type" value="Genomic_DNA"/>
</dbReference>
<keyword evidence="2" id="KW-1185">Reference proteome</keyword>
<evidence type="ECO:0000313" key="1">
    <source>
        <dbReference type="EMBL" id="KAI8027898.1"/>
    </source>
</evidence>
<reference evidence="1 2" key="1">
    <citation type="journal article" date="2022" name="Plant J.">
        <title>Chromosome-level genome of Camellia lanceoleosa provides a valuable resource for understanding genome evolution and self-incompatibility.</title>
        <authorList>
            <person name="Gong W."/>
            <person name="Xiao S."/>
            <person name="Wang L."/>
            <person name="Liao Z."/>
            <person name="Chang Y."/>
            <person name="Mo W."/>
            <person name="Hu G."/>
            <person name="Li W."/>
            <person name="Zhao G."/>
            <person name="Zhu H."/>
            <person name="Hu X."/>
            <person name="Ji K."/>
            <person name="Xiang X."/>
            <person name="Song Q."/>
            <person name="Yuan D."/>
            <person name="Jin S."/>
            <person name="Zhang L."/>
        </authorList>
    </citation>
    <scope>NUCLEOTIDE SEQUENCE [LARGE SCALE GENOMIC DNA]</scope>
    <source>
        <strain evidence="1">SQ_2022a</strain>
    </source>
</reference>